<gene>
    <name evidence="2" type="ORF">BI350_10985</name>
</gene>
<feature type="transmembrane region" description="Helical" evidence="1">
    <location>
        <begin position="60"/>
        <end position="80"/>
    </location>
</feature>
<organism evidence="2 3">
    <name type="scientific">Sporosarcina ureilytica</name>
    <dbReference type="NCBI Taxonomy" id="298596"/>
    <lineage>
        <taxon>Bacteria</taxon>
        <taxon>Bacillati</taxon>
        <taxon>Bacillota</taxon>
        <taxon>Bacilli</taxon>
        <taxon>Bacillales</taxon>
        <taxon>Caryophanaceae</taxon>
        <taxon>Sporosarcina</taxon>
    </lineage>
</organism>
<keyword evidence="1" id="KW-0812">Transmembrane</keyword>
<accession>A0A1D8JH17</accession>
<dbReference type="Proteomes" id="UP000185746">
    <property type="component" value="Chromosome"/>
</dbReference>
<dbReference type="AlphaFoldDB" id="A0A1D8JH17"/>
<evidence type="ECO:0000313" key="3">
    <source>
        <dbReference type="Proteomes" id="UP000185746"/>
    </source>
</evidence>
<keyword evidence="3" id="KW-1185">Reference proteome</keyword>
<name>A0A1D8JH17_9BACL</name>
<protein>
    <submittedName>
        <fullName evidence="2">Uncharacterized protein</fullName>
    </submittedName>
</protein>
<keyword evidence="1" id="KW-0472">Membrane</keyword>
<evidence type="ECO:0000256" key="1">
    <source>
        <dbReference type="SAM" id="Phobius"/>
    </source>
</evidence>
<feature type="transmembrane region" description="Helical" evidence="1">
    <location>
        <begin position="7"/>
        <end position="28"/>
    </location>
</feature>
<keyword evidence="1" id="KW-1133">Transmembrane helix</keyword>
<sequence>MKLVIQAFIASIVIHLVYMFCTIGIGYIKTRFHKPDITGEWEKVDYLQNEVAFGMVGSPFFLVFTFLGIALICGVVISLYKNFFS</sequence>
<dbReference type="KEGG" id="surl:BI350_10985"/>
<dbReference type="EMBL" id="CP017560">
    <property type="protein sequence ID" value="AOV08009.1"/>
    <property type="molecule type" value="Genomic_DNA"/>
</dbReference>
<reference evidence="2 3" key="1">
    <citation type="submission" date="2016-09" db="EMBL/GenBank/DDBJ databases">
        <title>Complete genome sequence of the Lysinibacillus sphaericus LMG 22257, a specie of Bacillus with ureolytic activity that can effectively biodeposit calcium carbonate.</title>
        <authorList>
            <person name="Yan W."/>
        </authorList>
    </citation>
    <scope>NUCLEOTIDE SEQUENCE [LARGE SCALE GENOMIC DNA]</scope>
    <source>
        <strain evidence="2 3">LMG 22257</strain>
    </source>
</reference>
<proteinExistence type="predicted"/>
<evidence type="ECO:0000313" key="2">
    <source>
        <dbReference type="EMBL" id="AOV08009.1"/>
    </source>
</evidence>